<dbReference type="PANTHER" id="PTHR40051">
    <property type="entry name" value="IG HYPOTHETICAL 15966"/>
    <property type="match status" value="1"/>
</dbReference>
<name>A0ABT0XI47_9BACI</name>
<evidence type="ECO:0000313" key="1">
    <source>
        <dbReference type="EMBL" id="MCM2675559.1"/>
    </source>
</evidence>
<dbReference type="Pfam" id="PF08863">
    <property type="entry name" value="YolD"/>
    <property type="match status" value="1"/>
</dbReference>
<dbReference type="RefSeq" id="WP_251606409.1">
    <property type="nucleotide sequence ID" value="NZ_JAMQJY010000001.1"/>
</dbReference>
<comment type="caution">
    <text evidence="1">The sequence shown here is derived from an EMBL/GenBank/DDBJ whole genome shotgun (WGS) entry which is preliminary data.</text>
</comment>
<protein>
    <submittedName>
        <fullName evidence="1">YolD-like family protein</fullName>
    </submittedName>
</protein>
<sequence>MPSFEEMEDHKTNLRRGNLLWEGSRMMLPEHKAAIREHNEKEKRIEKHELDPDELQEIGYVVMDALKHTHNVVINYWDHWAYHDVVGMIANVSKDQKQIKLETDDGEFFYIEVDCLRSVVIL</sequence>
<dbReference type="InterPro" id="IPR014962">
    <property type="entry name" value="YolD"/>
</dbReference>
<keyword evidence="2" id="KW-1185">Reference proteome</keyword>
<evidence type="ECO:0000313" key="2">
    <source>
        <dbReference type="Proteomes" id="UP001203665"/>
    </source>
</evidence>
<organism evidence="1 2">
    <name type="scientific">Alkalicoccobacillus plakortidis</name>
    <dbReference type="NCBI Taxonomy" id="444060"/>
    <lineage>
        <taxon>Bacteria</taxon>
        <taxon>Bacillati</taxon>
        <taxon>Bacillota</taxon>
        <taxon>Bacilli</taxon>
        <taxon>Bacillales</taxon>
        <taxon>Bacillaceae</taxon>
        <taxon>Alkalicoccobacillus</taxon>
    </lineage>
</organism>
<dbReference type="Proteomes" id="UP001203665">
    <property type="component" value="Unassembled WGS sequence"/>
</dbReference>
<reference evidence="1" key="1">
    <citation type="submission" date="2022-06" db="EMBL/GenBank/DDBJ databases">
        <title>Alkalicoccobacillus porphyridii sp. nov., isolated from a marine red alga, Porphyridium purpureum and reclassification of Shouchella plakortidis and Shouchella gibsonii as Alkalicoccobacillus plakortidis comb. nov. and Alkalicoccobacillus gibsonii comb. nov.</title>
        <authorList>
            <person name="Kim K.H."/>
            <person name="Lee J.K."/>
            <person name="Han D.M."/>
            <person name="Baek J.H."/>
            <person name="Jeon C.O."/>
        </authorList>
    </citation>
    <scope>NUCLEOTIDE SEQUENCE</scope>
    <source>
        <strain evidence="1">DSM 19153</strain>
    </source>
</reference>
<dbReference type="EMBL" id="JAMQJY010000001">
    <property type="protein sequence ID" value="MCM2675559.1"/>
    <property type="molecule type" value="Genomic_DNA"/>
</dbReference>
<gene>
    <name evidence="1" type="ORF">NDM98_08685</name>
</gene>
<accession>A0ABT0XI47</accession>
<proteinExistence type="predicted"/>
<dbReference type="PANTHER" id="PTHR40051:SF1">
    <property type="entry name" value="YOLD-LIKE FAMILY PROTEIN"/>
    <property type="match status" value="1"/>
</dbReference>